<dbReference type="OrthoDB" id="10379680at2759"/>
<dbReference type="Pfam" id="PF00685">
    <property type="entry name" value="Sulfotransfer_1"/>
    <property type="match status" value="1"/>
</dbReference>
<sequence length="362" mass="42705">MDFIRFFSSSSSVIHRMIVGRQKRTKVEVVLSCLLLIVVYIFWSRPSFMFTTLHVIPAKREIVDDQRQFSTNFAINDTSLTEEIIYAKVRPKPALNDEATDNAIPVLSLLDYANKCPGMLTDITTAPEGSMPLIALASFPRSGNTWTRMLLQVATKYSTGSVYWEYEKDNEWTKKAFPASTVDYHLRTGVCVKTHNFSPDEIKEFDEGTILLIRNPYKSLMSEFFREKMYDKHFSYNKTVKLLKEFWWDYFPMRAYEWRTFYLSWIRNSKRLLVVFYEDLLSNTKYELTRMIQFLGQTPQLHRIQCAMMHYASKQSETFYVGFDPTTPEQHRVIDQYIEDVRRELNARNAKPLPPYKYENVI</sequence>
<dbReference type="PANTHER" id="PTHR45964">
    <property type="entry name" value="WSCD FAMILY MEMBER CG9164"/>
    <property type="match status" value="1"/>
</dbReference>
<dbReference type="InterPro" id="IPR000863">
    <property type="entry name" value="Sulfotransferase_dom"/>
</dbReference>
<name>A0A2G8KDH0_STIJA</name>
<keyword evidence="2" id="KW-0812">Transmembrane</keyword>
<evidence type="ECO:0000313" key="5">
    <source>
        <dbReference type="Proteomes" id="UP000230750"/>
    </source>
</evidence>
<dbReference type="AlphaFoldDB" id="A0A2G8KDH0"/>
<evidence type="ECO:0000256" key="1">
    <source>
        <dbReference type="ARBA" id="ARBA00010236"/>
    </source>
</evidence>
<keyword evidence="2" id="KW-0472">Membrane</keyword>
<dbReference type="EMBL" id="MRZV01000669">
    <property type="protein sequence ID" value="PIK46044.1"/>
    <property type="molecule type" value="Genomic_DNA"/>
</dbReference>
<dbReference type="InterPro" id="IPR051589">
    <property type="entry name" value="Sialate-O-sulfotransferase"/>
</dbReference>
<feature type="domain" description="Sulfotransferase" evidence="3">
    <location>
        <begin position="135"/>
        <end position="304"/>
    </location>
</feature>
<evidence type="ECO:0000256" key="2">
    <source>
        <dbReference type="SAM" id="Phobius"/>
    </source>
</evidence>
<dbReference type="Proteomes" id="UP000230750">
    <property type="component" value="Unassembled WGS sequence"/>
</dbReference>
<dbReference type="SUPFAM" id="SSF52540">
    <property type="entry name" value="P-loop containing nucleoside triphosphate hydrolases"/>
    <property type="match status" value="1"/>
</dbReference>
<protein>
    <submittedName>
        <fullName evidence="4">Putative WSC domain-containing protein 2</fullName>
    </submittedName>
</protein>
<accession>A0A2G8KDH0</accession>
<reference evidence="4 5" key="1">
    <citation type="journal article" date="2017" name="PLoS Biol.">
        <title>The sea cucumber genome provides insights into morphological evolution and visceral regeneration.</title>
        <authorList>
            <person name="Zhang X."/>
            <person name="Sun L."/>
            <person name="Yuan J."/>
            <person name="Sun Y."/>
            <person name="Gao Y."/>
            <person name="Zhang L."/>
            <person name="Li S."/>
            <person name="Dai H."/>
            <person name="Hamel J.F."/>
            <person name="Liu C."/>
            <person name="Yu Y."/>
            <person name="Liu S."/>
            <person name="Lin W."/>
            <person name="Guo K."/>
            <person name="Jin S."/>
            <person name="Xu P."/>
            <person name="Storey K.B."/>
            <person name="Huan P."/>
            <person name="Zhang T."/>
            <person name="Zhou Y."/>
            <person name="Zhang J."/>
            <person name="Lin C."/>
            <person name="Li X."/>
            <person name="Xing L."/>
            <person name="Huo D."/>
            <person name="Sun M."/>
            <person name="Wang L."/>
            <person name="Mercier A."/>
            <person name="Li F."/>
            <person name="Yang H."/>
            <person name="Xiang J."/>
        </authorList>
    </citation>
    <scope>NUCLEOTIDE SEQUENCE [LARGE SCALE GENOMIC DNA]</scope>
    <source>
        <strain evidence="4">Shaxun</strain>
        <tissue evidence="4">Muscle</tissue>
    </source>
</reference>
<comment type="caution">
    <text evidence="4">The sequence shown here is derived from an EMBL/GenBank/DDBJ whole genome shotgun (WGS) entry which is preliminary data.</text>
</comment>
<feature type="transmembrane region" description="Helical" evidence="2">
    <location>
        <begin position="25"/>
        <end position="43"/>
    </location>
</feature>
<organism evidence="4 5">
    <name type="scientific">Stichopus japonicus</name>
    <name type="common">Sea cucumber</name>
    <dbReference type="NCBI Taxonomy" id="307972"/>
    <lineage>
        <taxon>Eukaryota</taxon>
        <taxon>Metazoa</taxon>
        <taxon>Echinodermata</taxon>
        <taxon>Eleutherozoa</taxon>
        <taxon>Echinozoa</taxon>
        <taxon>Holothuroidea</taxon>
        <taxon>Aspidochirotacea</taxon>
        <taxon>Aspidochirotida</taxon>
        <taxon>Stichopodidae</taxon>
        <taxon>Apostichopus</taxon>
    </lineage>
</organism>
<evidence type="ECO:0000259" key="3">
    <source>
        <dbReference type="Pfam" id="PF00685"/>
    </source>
</evidence>
<dbReference type="InterPro" id="IPR027417">
    <property type="entry name" value="P-loop_NTPase"/>
</dbReference>
<comment type="similarity">
    <text evidence="1">Belongs to the WSCD family.</text>
</comment>
<keyword evidence="5" id="KW-1185">Reference proteome</keyword>
<evidence type="ECO:0000313" key="4">
    <source>
        <dbReference type="EMBL" id="PIK46044.1"/>
    </source>
</evidence>
<dbReference type="PANTHER" id="PTHR45964:SF9">
    <property type="entry name" value="SULFOTRANSFERASE"/>
    <property type="match status" value="1"/>
</dbReference>
<gene>
    <name evidence="4" type="ORF">BSL78_17085</name>
</gene>
<dbReference type="Gene3D" id="3.40.50.300">
    <property type="entry name" value="P-loop containing nucleotide triphosphate hydrolases"/>
    <property type="match status" value="1"/>
</dbReference>
<dbReference type="STRING" id="307972.A0A2G8KDH0"/>
<proteinExistence type="inferred from homology"/>
<dbReference type="GO" id="GO:0008146">
    <property type="term" value="F:sulfotransferase activity"/>
    <property type="evidence" value="ECO:0007669"/>
    <property type="project" value="InterPro"/>
</dbReference>
<keyword evidence="2" id="KW-1133">Transmembrane helix</keyword>